<dbReference type="EMBL" id="MPZM01000093">
    <property type="protein sequence ID" value="PPL14069.1"/>
    <property type="molecule type" value="Genomic_DNA"/>
</dbReference>
<dbReference type="InterPro" id="IPR043502">
    <property type="entry name" value="DNA/RNA_pol_sf"/>
</dbReference>
<proteinExistence type="inferred from homology"/>
<organism evidence="3 4">
    <name type="scientific">Oceanisphaera arctica</name>
    <dbReference type="NCBI Taxonomy" id="641510"/>
    <lineage>
        <taxon>Bacteria</taxon>
        <taxon>Pseudomonadati</taxon>
        <taxon>Pseudomonadota</taxon>
        <taxon>Gammaproteobacteria</taxon>
        <taxon>Aeromonadales</taxon>
        <taxon>Aeromonadaceae</taxon>
        <taxon>Oceanisphaera</taxon>
    </lineage>
</organism>
<accession>A0A2P5THR6</accession>
<reference evidence="4" key="1">
    <citation type="submission" date="2016-11" db="EMBL/GenBank/DDBJ databases">
        <authorList>
            <person name="Sisinthy S."/>
            <person name="Ara S."/>
            <person name="Gundlapally S.R."/>
        </authorList>
    </citation>
    <scope>NUCLEOTIDE SEQUENCE [LARGE SCALE GENOMIC DNA]</scope>
    <source>
        <strain evidence="4">V1-41</strain>
    </source>
</reference>
<dbReference type="PROSITE" id="PS50878">
    <property type="entry name" value="RT_POL"/>
    <property type="match status" value="1"/>
</dbReference>
<comment type="similarity">
    <text evidence="1">Belongs to the bacterial reverse transcriptase family.</text>
</comment>
<protein>
    <recommendedName>
        <fullName evidence="2">Reverse transcriptase domain-containing protein</fullName>
    </recommendedName>
</protein>
<dbReference type="PANTHER" id="PTHR34047">
    <property type="entry name" value="NUCLEAR INTRON MATURASE 1, MITOCHONDRIAL-RELATED"/>
    <property type="match status" value="1"/>
</dbReference>
<evidence type="ECO:0000259" key="2">
    <source>
        <dbReference type="PROSITE" id="PS50878"/>
    </source>
</evidence>
<dbReference type="InterPro" id="IPR000477">
    <property type="entry name" value="RT_dom"/>
</dbReference>
<dbReference type="CDD" id="cd01651">
    <property type="entry name" value="RT_G2_intron"/>
    <property type="match status" value="1"/>
</dbReference>
<dbReference type="PANTHER" id="PTHR34047:SF8">
    <property type="entry name" value="PROTEIN YKFC"/>
    <property type="match status" value="1"/>
</dbReference>
<dbReference type="InterPro" id="IPR051083">
    <property type="entry name" value="GrpII_Intron_Splice-Mob/Def"/>
</dbReference>
<dbReference type="Proteomes" id="UP000242231">
    <property type="component" value="Unassembled WGS sequence"/>
</dbReference>
<gene>
    <name evidence="3" type="ORF">UN63_16740</name>
</gene>
<feature type="domain" description="Reverse transcriptase" evidence="2">
    <location>
        <begin position="1"/>
        <end position="266"/>
    </location>
</feature>
<dbReference type="SUPFAM" id="SSF56672">
    <property type="entry name" value="DNA/RNA polymerases"/>
    <property type="match status" value="1"/>
</dbReference>
<dbReference type="OrthoDB" id="9793236at2"/>
<comment type="caution">
    <text evidence="3">The sequence shown here is derived from an EMBL/GenBank/DDBJ whole genome shotgun (WGS) entry which is preliminary data.</text>
</comment>
<sequence>MKRHGNLYPQVISRAALYQAYLDARKTKRATRACFQFERRLAAQIENLHQTLSDGSYQPKPYYKFMVYEPKPREISAPAFRDRVVQHAIYNLIRPLFDAVFIEQSYACRLGKGTHAASDYAQAALNRVPADSYILQLDIRRYYYRLDRAVLQRLIERKIKDRRLVALIMQFAITDDYRGVPIGNLLSQLFGLIYLDALDRFVKRELKVKHYARYVDDFVLFGLSREQAISHKARIVEFLDKELHLELSKSSIHKAHRGLNFVGYRTWRTRRFVRKRNLYNYRQSVKRGRLESVISSLGHARQTASRQYMLNYLQENNHELYRQLPQKIQSLHRHPAQRPRGRQRAVHPGRRNLCVDPGRYLFA</sequence>
<keyword evidence="4" id="KW-1185">Reference proteome</keyword>
<dbReference type="AlphaFoldDB" id="A0A2P5THR6"/>
<evidence type="ECO:0000256" key="1">
    <source>
        <dbReference type="ARBA" id="ARBA00034120"/>
    </source>
</evidence>
<evidence type="ECO:0000313" key="4">
    <source>
        <dbReference type="Proteomes" id="UP000242231"/>
    </source>
</evidence>
<dbReference type="RefSeq" id="WP_104488631.1">
    <property type="nucleotide sequence ID" value="NZ_BMYB01000002.1"/>
</dbReference>
<evidence type="ECO:0000313" key="3">
    <source>
        <dbReference type="EMBL" id="PPL14069.1"/>
    </source>
</evidence>
<name>A0A2P5THR6_9GAMM</name>
<dbReference type="Pfam" id="PF00078">
    <property type="entry name" value="RVT_1"/>
    <property type="match status" value="1"/>
</dbReference>